<evidence type="ECO:0000256" key="1">
    <source>
        <dbReference type="SAM" id="MobiDB-lite"/>
    </source>
</evidence>
<comment type="caution">
    <text evidence="2">The sequence shown here is derived from an EMBL/GenBank/DDBJ whole genome shotgun (WGS) entry which is preliminary data.</text>
</comment>
<dbReference type="Proteomes" id="UP000247099">
    <property type="component" value="Unassembled WGS sequence"/>
</dbReference>
<dbReference type="InParanoid" id="A0A317ZL29"/>
<evidence type="ECO:0000313" key="3">
    <source>
        <dbReference type="Proteomes" id="UP000247099"/>
    </source>
</evidence>
<accession>A0A317ZL29</accession>
<name>A0A317ZL29_9BACT</name>
<protein>
    <recommendedName>
        <fullName evidence="4">Zinc-finger domain-containing protein</fullName>
    </recommendedName>
</protein>
<dbReference type="AlphaFoldDB" id="A0A317ZL29"/>
<dbReference type="EMBL" id="QHJQ01000001">
    <property type="protein sequence ID" value="PXA05742.1"/>
    <property type="molecule type" value="Genomic_DNA"/>
</dbReference>
<evidence type="ECO:0008006" key="4">
    <source>
        <dbReference type="Google" id="ProtNLM"/>
    </source>
</evidence>
<organism evidence="2 3">
    <name type="scientific">Coraliomargarita sinensis</name>
    <dbReference type="NCBI Taxonomy" id="2174842"/>
    <lineage>
        <taxon>Bacteria</taxon>
        <taxon>Pseudomonadati</taxon>
        <taxon>Verrucomicrobiota</taxon>
        <taxon>Opitutia</taxon>
        <taxon>Puniceicoccales</taxon>
        <taxon>Coraliomargaritaceae</taxon>
        <taxon>Coraliomargarita</taxon>
    </lineage>
</organism>
<keyword evidence="3" id="KW-1185">Reference proteome</keyword>
<sequence length="262" mass="29440">MTDDRFTELVNLYFDKEISAQDLKRLKAEIAASPDRKRAFTERCRLDKAMRMALKPSGRRSRRRSGSRSGRRAASGRSRSGVRLPTKVSALDESMRAPSVTHFPRWLLASGAAASVVLGLVLLPPVFRDTTDRQAQPARVGVSDQDLVNEDPLAALGKSELRRYASIQEQREAKRHASLIAQMRLMGLRPEHTPEDKQLREVNMAAVHTPEQRVSQAELFQRIQTMKAMPEMKLLRLEEVGDSSGPSWSGSYEPSLVSFEEL</sequence>
<dbReference type="OrthoDB" id="196316at2"/>
<dbReference type="RefSeq" id="WP_110129819.1">
    <property type="nucleotide sequence ID" value="NZ_QHJQ01000001.1"/>
</dbReference>
<feature type="compositionally biased region" description="Basic residues" evidence="1">
    <location>
        <begin position="57"/>
        <end position="71"/>
    </location>
</feature>
<reference evidence="2 3" key="1">
    <citation type="submission" date="2018-05" db="EMBL/GenBank/DDBJ databases">
        <title>Coraliomargarita sinensis sp. nov., isolated from a marine solar saltern.</title>
        <authorList>
            <person name="Zhou L.Y."/>
        </authorList>
    </citation>
    <scope>NUCLEOTIDE SEQUENCE [LARGE SCALE GENOMIC DNA]</scope>
    <source>
        <strain evidence="2 3">WN38</strain>
    </source>
</reference>
<feature type="compositionally biased region" description="Low complexity" evidence="1">
    <location>
        <begin position="72"/>
        <end position="81"/>
    </location>
</feature>
<feature type="region of interest" description="Disordered" evidence="1">
    <location>
        <begin position="240"/>
        <end position="262"/>
    </location>
</feature>
<evidence type="ECO:0000313" key="2">
    <source>
        <dbReference type="EMBL" id="PXA05742.1"/>
    </source>
</evidence>
<proteinExistence type="predicted"/>
<gene>
    <name evidence="2" type="ORF">DDZ13_02410</name>
</gene>
<feature type="region of interest" description="Disordered" evidence="1">
    <location>
        <begin position="51"/>
        <end position="90"/>
    </location>
</feature>